<keyword evidence="2 4" id="KW-0378">Hydrolase</keyword>
<dbReference type="GO" id="GO:0016042">
    <property type="term" value="P:lipid catabolic process"/>
    <property type="evidence" value="ECO:0007669"/>
    <property type="project" value="UniProtKB-UniRule"/>
</dbReference>
<dbReference type="SUPFAM" id="SSF52151">
    <property type="entry name" value="FabD/lysophospholipase-like"/>
    <property type="match status" value="1"/>
</dbReference>
<protein>
    <submittedName>
        <fullName evidence="4">Patatin-like phospholipase/acyl hydrolase</fullName>
    </submittedName>
</protein>
<dbReference type="STRING" id="459525.SAMN04488137_3533"/>
<dbReference type="GO" id="GO:0016787">
    <property type="term" value="F:hydrolase activity"/>
    <property type="evidence" value="ECO:0007669"/>
    <property type="project" value="UniProtKB-UniRule"/>
</dbReference>
<comment type="caution">
    <text evidence="2">Lacks conserved residue(s) required for the propagation of feature annotation.</text>
</comment>
<dbReference type="InterPro" id="IPR047156">
    <property type="entry name" value="Teg/CotR/CapV-like"/>
</dbReference>
<organism evidence="4 5">
    <name type="scientific">Fictibacillus solisalsi</name>
    <dbReference type="NCBI Taxonomy" id="459525"/>
    <lineage>
        <taxon>Bacteria</taxon>
        <taxon>Bacillati</taxon>
        <taxon>Bacillota</taxon>
        <taxon>Bacilli</taxon>
        <taxon>Bacillales</taxon>
        <taxon>Fictibacillaceae</taxon>
        <taxon>Fictibacillus</taxon>
    </lineage>
</organism>
<dbReference type="PANTHER" id="PTHR24138:SF10">
    <property type="entry name" value="PHOSPHOLIPASE A2"/>
    <property type="match status" value="1"/>
</dbReference>
<feature type="active site" description="Proton acceptor" evidence="2">
    <location>
        <position position="169"/>
    </location>
</feature>
<dbReference type="Pfam" id="PF01734">
    <property type="entry name" value="Patatin"/>
    <property type="match status" value="1"/>
</dbReference>
<dbReference type="InterPro" id="IPR016035">
    <property type="entry name" value="Acyl_Trfase/lysoPLipase"/>
</dbReference>
<accession>A0A1G9YNE5</accession>
<dbReference type="OrthoDB" id="9807112at2"/>
<keyword evidence="1 2" id="KW-0443">Lipid metabolism</keyword>
<dbReference type="InterPro" id="IPR002641">
    <property type="entry name" value="PNPLA_dom"/>
</dbReference>
<evidence type="ECO:0000256" key="2">
    <source>
        <dbReference type="PROSITE-ProRule" id="PRU01161"/>
    </source>
</evidence>
<feature type="active site" description="Nucleophile" evidence="2">
    <location>
        <position position="44"/>
    </location>
</feature>
<dbReference type="PROSITE" id="PS51635">
    <property type="entry name" value="PNPLA"/>
    <property type="match status" value="1"/>
</dbReference>
<dbReference type="PANTHER" id="PTHR24138">
    <property type="entry name" value="INTRACELLLAR PHOSPHOLIPASE A FAMILY"/>
    <property type="match status" value="1"/>
</dbReference>
<feature type="domain" description="PNPLA" evidence="3">
    <location>
        <begin position="7"/>
        <end position="182"/>
    </location>
</feature>
<evidence type="ECO:0000313" key="5">
    <source>
        <dbReference type="Proteomes" id="UP000199544"/>
    </source>
</evidence>
<name>A0A1G9YNE5_9BACL</name>
<feature type="short sequence motif" description="GXGXXG" evidence="2">
    <location>
        <begin position="11"/>
        <end position="16"/>
    </location>
</feature>
<dbReference type="AlphaFoldDB" id="A0A1G9YNE5"/>
<gene>
    <name evidence="4" type="ORF">SAMN04488137_3533</name>
</gene>
<dbReference type="EMBL" id="FNHW01000001">
    <property type="protein sequence ID" value="SDN10095.1"/>
    <property type="molecule type" value="Genomic_DNA"/>
</dbReference>
<evidence type="ECO:0000256" key="1">
    <source>
        <dbReference type="ARBA" id="ARBA00023098"/>
    </source>
</evidence>
<feature type="short sequence motif" description="GXSXG" evidence="2">
    <location>
        <begin position="42"/>
        <end position="46"/>
    </location>
</feature>
<evidence type="ECO:0000313" key="4">
    <source>
        <dbReference type="EMBL" id="SDN10095.1"/>
    </source>
</evidence>
<proteinExistence type="predicted"/>
<reference evidence="5" key="1">
    <citation type="submission" date="2016-10" db="EMBL/GenBank/DDBJ databases">
        <authorList>
            <person name="Varghese N."/>
            <person name="Submissions S."/>
        </authorList>
    </citation>
    <scope>NUCLEOTIDE SEQUENCE [LARGE SCALE GENOMIC DNA]</scope>
    <source>
        <strain evidence="5">CGMCC 1.6854</strain>
    </source>
</reference>
<keyword evidence="2" id="KW-0442">Lipid degradation</keyword>
<sequence length="323" mass="35355">MGKYRIITFDGGGTLGALSLQLLNRLTKITPQLVQKTDLFSGTSIGSFTALSLASGRSPKETFRFFKEEILPAFGVSRPGGPVFNQQLPYSGFIKAVREFFPSDLRLKDLNRRVVVPAFQLYSRELDRWNTVLFHNFPGSPHLNEKASDVILRSSGAPATQRAYQNYVDGYIFAANPSADSISLAVGKACVPLEQIAALSIGTGEAPTRLKRDTRGWGMVSADNIRPENLEDLPPNWGVLLDHATDEPLLPFLQVTGSSASYNATMISGNLLGKRFFRLNPSIPSLSLTDPASAPIVIEIANETNLKPVLQFVEKNWGCSQPK</sequence>
<evidence type="ECO:0000259" key="3">
    <source>
        <dbReference type="PROSITE" id="PS51635"/>
    </source>
</evidence>
<dbReference type="RefSeq" id="WP_090236353.1">
    <property type="nucleotide sequence ID" value="NZ_FNHW01000001.1"/>
</dbReference>
<dbReference type="Gene3D" id="3.40.1090.10">
    <property type="entry name" value="Cytosolic phospholipase A2 catalytic domain"/>
    <property type="match status" value="1"/>
</dbReference>
<dbReference type="Proteomes" id="UP000199544">
    <property type="component" value="Unassembled WGS sequence"/>
</dbReference>
<keyword evidence="5" id="KW-1185">Reference proteome</keyword>